<name>A0ACB9TXP3_HOLOL</name>
<organism evidence="1 2">
    <name type="scientific">Holotrichia oblita</name>
    <name type="common">Chafer beetle</name>
    <dbReference type="NCBI Taxonomy" id="644536"/>
    <lineage>
        <taxon>Eukaryota</taxon>
        <taxon>Metazoa</taxon>
        <taxon>Ecdysozoa</taxon>
        <taxon>Arthropoda</taxon>
        <taxon>Hexapoda</taxon>
        <taxon>Insecta</taxon>
        <taxon>Pterygota</taxon>
        <taxon>Neoptera</taxon>
        <taxon>Endopterygota</taxon>
        <taxon>Coleoptera</taxon>
        <taxon>Polyphaga</taxon>
        <taxon>Scarabaeiformia</taxon>
        <taxon>Scarabaeidae</taxon>
        <taxon>Melolonthinae</taxon>
        <taxon>Holotrichia</taxon>
    </lineage>
</organism>
<protein>
    <submittedName>
        <fullName evidence="1">Zinc finger protein</fullName>
    </submittedName>
</protein>
<dbReference type="Proteomes" id="UP001056778">
    <property type="component" value="Chromosome 1"/>
</dbReference>
<evidence type="ECO:0000313" key="1">
    <source>
        <dbReference type="EMBL" id="KAI4471585.1"/>
    </source>
</evidence>
<evidence type="ECO:0000313" key="2">
    <source>
        <dbReference type="Proteomes" id="UP001056778"/>
    </source>
</evidence>
<accession>A0ACB9TXP3</accession>
<dbReference type="EMBL" id="CM043015">
    <property type="protein sequence ID" value="KAI4471585.1"/>
    <property type="molecule type" value="Genomic_DNA"/>
</dbReference>
<keyword evidence="2" id="KW-1185">Reference proteome</keyword>
<sequence length="725" mass="82292">MDTTDDLTYLNYLGGDKSDTFLLQSTDEALGVQDPTLNGQTFFGELDDGARIWAVDSLPVLLNGSNRTDDHAGDEHFNPSGSKIILSELEQVEDCSESCIENAEGLSYPIEIPGDAFITSNGGLFLSNEVLLQMNLPNEMNNEAVEEETQENSLEENNTTEIFLEQGDTVYQVESRNEIEPTIIEEEEEEEEEGAASGGHFNTEVIQLLNTDGTIINIDKNLLISSNKHEVKKQEEQPVSIGQHIERITAYKCKRCGYLSETLIDITKHINSKVCEEECETVIEVGNSKTKVVLNVKDTKNNKQKLVLLCSECNQGYCTTAELKNHMIMEHELSSADNKTKNDKLNNAKEVNKESKKQYLSIIKNQQKASRKVKCSIKGCELRFALDEYRIRHEKCHVNSQKKQFKCPACDKTFSVWRICSLHMWKCHEIDVGLLSCVICSYKTLSPFKLWPHLLTHEDKRQYLCNECGKSFKQFTQLRNHQVFHLANTEDAPNWICQQRCNICGNIFSDTKSLKKHIQSVHNKFKPYVCNICGHKTARKAMLEVITSATTHRGKPYQCQLCPYRTGDHNSLRRHLMRHSGGKKYSCPYCNYQSIQTTAYKHHIILKHPGKEGIFRCTYCSFGTVNEHTYRTHIKEHERNIAGNENKEPGKKISALIEKCIQPETSTSSEEIVPNQVNQAKRSNKSSKLEEDDETQHGFLTSINNDNETVDTGGITIPAGLELQM</sequence>
<reference evidence="1" key="1">
    <citation type="submission" date="2022-04" db="EMBL/GenBank/DDBJ databases">
        <title>Chromosome-scale genome assembly of Holotrichia oblita Faldermann.</title>
        <authorList>
            <person name="Rongchong L."/>
        </authorList>
    </citation>
    <scope>NUCLEOTIDE SEQUENCE</scope>
    <source>
        <strain evidence="1">81SQS9</strain>
    </source>
</reference>
<gene>
    <name evidence="1" type="ORF">MML48_1g19788</name>
</gene>
<comment type="caution">
    <text evidence="1">The sequence shown here is derived from an EMBL/GenBank/DDBJ whole genome shotgun (WGS) entry which is preliminary data.</text>
</comment>
<proteinExistence type="predicted"/>